<dbReference type="PROSITE" id="PS50405">
    <property type="entry name" value="GST_CTER"/>
    <property type="match status" value="1"/>
</dbReference>
<dbReference type="Gene3D" id="3.40.30.10">
    <property type="entry name" value="Glutaredoxin"/>
    <property type="match status" value="1"/>
</dbReference>
<dbReference type="InterPro" id="IPR004046">
    <property type="entry name" value="GST_C"/>
</dbReference>
<proteinExistence type="inferred from homology"/>
<dbReference type="NCBIfam" id="NF007016">
    <property type="entry name" value="PRK09481.1"/>
    <property type="match status" value="1"/>
</dbReference>
<dbReference type="CDD" id="cd03059">
    <property type="entry name" value="GST_N_SspA"/>
    <property type="match status" value="1"/>
</dbReference>
<dbReference type="SUPFAM" id="SSF47616">
    <property type="entry name" value="GST C-terminal domain-like"/>
    <property type="match status" value="1"/>
</dbReference>
<dbReference type="CDD" id="cd03186">
    <property type="entry name" value="GST_C_SspA"/>
    <property type="match status" value="1"/>
</dbReference>
<dbReference type="InterPro" id="IPR004045">
    <property type="entry name" value="Glutathione_S-Trfase_N"/>
</dbReference>
<dbReference type="InterPro" id="IPR010987">
    <property type="entry name" value="Glutathione-S-Trfase_C-like"/>
</dbReference>
<evidence type="ECO:0000259" key="3">
    <source>
        <dbReference type="PROSITE" id="PS50405"/>
    </source>
</evidence>
<dbReference type="InterPro" id="IPR040079">
    <property type="entry name" value="Glutathione_S-Trfase"/>
</dbReference>
<dbReference type="Proteomes" id="UP000254329">
    <property type="component" value="Unassembled WGS sequence"/>
</dbReference>
<dbReference type="AlphaFoldDB" id="A0A1V4AYW2"/>
<dbReference type="STRING" id="733.B0186_09915"/>
<dbReference type="EMBL" id="UGHF01000001">
    <property type="protein sequence ID" value="STO60546.1"/>
    <property type="molecule type" value="Genomic_DNA"/>
</dbReference>
<dbReference type="Pfam" id="PF00043">
    <property type="entry name" value="GST_C"/>
    <property type="match status" value="1"/>
</dbReference>
<dbReference type="PANTHER" id="PTHR43968">
    <property type="match status" value="1"/>
</dbReference>
<dbReference type="PROSITE" id="PS50404">
    <property type="entry name" value="GST_NTER"/>
    <property type="match status" value="1"/>
</dbReference>
<dbReference type="GO" id="GO:0005737">
    <property type="term" value="C:cytoplasm"/>
    <property type="evidence" value="ECO:0007669"/>
    <property type="project" value="TreeGrafter"/>
</dbReference>
<keyword evidence="5" id="KW-1185">Reference proteome</keyword>
<protein>
    <submittedName>
        <fullName evidence="4">Stringent starvation protein A</fullName>
    </submittedName>
</protein>
<dbReference type="PANTHER" id="PTHR43968:SF6">
    <property type="entry name" value="GLUTATHIONE S-TRANSFERASE OMEGA"/>
    <property type="match status" value="1"/>
</dbReference>
<evidence type="ECO:0000259" key="2">
    <source>
        <dbReference type="PROSITE" id="PS50404"/>
    </source>
</evidence>
<reference evidence="4 5" key="1">
    <citation type="submission" date="2018-06" db="EMBL/GenBank/DDBJ databases">
        <authorList>
            <consortium name="Pathogen Informatics"/>
            <person name="Doyle S."/>
        </authorList>
    </citation>
    <scope>NUCLEOTIDE SEQUENCE [LARGE SCALE GENOMIC DNA]</scope>
    <source>
        <strain evidence="4 5">NCTC1659</strain>
    </source>
</reference>
<dbReference type="InterPro" id="IPR036249">
    <property type="entry name" value="Thioredoxin-like_sf"/>
</dbReference>
<evidence type="ECO:0000313" key="5">
    <source>
        <dbReference type="Proteomes" id="UP000254329"/>
    </source>
</evidence>
<comment type="similarity">
    <text evidence="1">Belongs to the GST superfamily. HSP26 family.</text>
</comment>
<dbReference type="Gene3D" id="1.20.1050.10">
    <property type="match status" value="1"/>
</dbReference>
<dbReference type="InterPro" id="IPR050983">
    <property type="entry name" value="GST_Omega/HSP26"/>
</dbReference>
<dbReference type="InterPro" id="IPR036282">
    <property type="entry name" value="Glutathione-S-Trfase_C_sf"/>
</dbReference>
<feature type="domain" description="GST C-terminal" evidence="3">
    <location>
        <begin position="92"/>
        <end position="212"/>
    </location>
</feature>
<evidence type="ECO:0000256" key="1">
    <source>
        <dbReference type="ARBA" id="ARBA00009929"/>
    </source>
</evidence>
<accession>A0A1V4AYW2</accession>
<dbReference type="InterPro" id="IPR034342">
    <property type="entry name" value="SspA_C"/>
</dbReference>
<name>A0A1V4AYW2_9PAST</name>
<feature type="domain" description="GST N-terminal" evidence="2">
    <location>
        <begin position="9"/>
        <end position="87"/>
    </location>
</feature>
<dbReference type="SFLD" id="SFLDG00358">
    <property type="entry name" value="Main_(cytGST)"/>
    <property type="match status" value="1"/>
</dbReference>
<sequence>MTSAANKRSIMTLFSDKVDIYCHQVRIVLAEKGVAYETETVDPSSISEDLMELNPYGTIPTLVDRDLVLFNSRIIMEYLDERFPYPPLMPVYPVARGKSRLLMLRIEQDWYPVLEKAEKGSESEKANALKQLKEEILAIAPIFSQTAYFMSDEFSLVDCYIAPLLWRMQQLGVVFTGTGSKAIKAYMERVFQRDSFLQSVGEATPKNLMDDK</sequence>
<dbReference type="InterPro" id="IPR034341">
    <property type="entry name" value="SspA_N"/>
</dbReference>
<gene>
    <name evidence="4" type="primary">sspA</name>
    <name evidence="4" type="ORF">NCTC1659_01841</name>
</gene>
<organism evidence="4 5">
    <name type="scientific">Canicola haemoglobinophilus</name>
    <dbReference type="NCBI Taxonomy" id="733"/>
    <lineage>
        <taxon>Bacteria</taxon>
        <taxon>Pseudomonadati</taxon>
        <taxon>Pseudomonadota</taxon>
        <taxon>Gammaproteobacteria</taxon>
        <taxon>Pasteurellales</taxon>
        <taxon>Pasteurellaceae</taxon>
        <taxon>Canicola</taxon>
    </lineage>
</organism>
<dbReference type="SFLD" id="SFLDS00019">
    <property type="entry name" value="Glutathione_Transferase_(cytos"/>
    <property type="match status" value="1"/>
</dbReference>
<dbReference type="SUPFAM" id="SSF52833">
    <property type="entry name" value="Thioredoxin-like"/>
    <property type="match status" value="1"/>
</dbReference>
<evidence type="ECO:0000313" key="4">
    <source>
        <dbReference type="EMBL" id="STO60546.1"/>
    </source>
</evidence>
<dbReference type="RefSeq" id="WP_078219206.1">
    <property type="nucleotide sequence ID" value="NZ_MUXZ01000041.1"/>
</dbReference>
<dbReference type="Pfam" id="PF13409">
    <property type="entry name" value="GST_N_2"/>
    <property type="match status" value="1"/>
</dbReference>